<dbReference type="InterPro" id="IPR045107">
    <property type="entry name" value="SAC3/GANP/THP3"/>
</dbReference>
<feature type="non-terminal residue" evidence="3">
    <location>
        <position position="1"/>
    </location>
</feature>
<feature type="compositionally biased region" description="Low complexity" evidence="1">
    <location>
        <begin position="64"/>
        <end position="74"/>
    </location>
</feature>
<dbReference type="Pfam" id="PF03399">
    <property type="entry name" value="SAC3_GANP"/>
    <property type="match status" value="1"/>
</dbReference>
<gene>
    <name evidence="3" type="ORF">APUTEX25_004294</name>
</gene>
<dbReference type="AlphaFoldDB" id="A0A3M7L673"/>
<evidence type="ECO:0000259" key="2">
    <source>
        <dbReference type="Pfam" id="PF03399"/>
    </source>
</evidence>
<feature type="compositionally biased region" description="Pro residues" evidence="1">
    <location>
        <begin position="1"/>
        <end position="12"/>
    </location>
</feature>
<evidence type="ECO:0000313" key="3">
    <source>
        <dbReference type="EMBL" id="RMZ57460.1"/>
    </source>
</evidence>
<dbReference type="PANTHER" id="PTHR12436:SF4">
    <property type="entry name" value="LEUKOCYTE RECEPTOR CLUSTER MEMBER 8"/>
    <property type="match status" value="1"/>
</dbReference>
<dbReference type="GO" id="GO:0005634">
    <property type="term" value="C:nucleus"/>
    <property type="evidence" value="ECO:0007669"/>
    <property type="project" value="TreeGrafter"/>
</dbReference>
<dbReference type="EMBL" id="QOKY01000128">
    <property type="protein sequence ID" value="RMZ57460.1"/>
    <property type="molecule type" value="Genomic_DNA"/>
</dbReference>
<feature type="compositionally biased region" description="Low complexity" evidence="1">
    <location>
        <begin position="38"/>
        <end position="48"/>
    </location>
</feature>
<dbReference type="Proteomes" id="UP000279271">
    <property type="component" value="Unassembled WGS sequence"/>
</dbReference>
<evidence type="ECO:0000313" key="4">
    <source>
        <dbReference type="Proteomes" id="UP000279271"/>
    </source>
</evidence>
<dbReference type="Gene3D" id="1.25.40.990">
    <property type="match status" value="1"/>
</dbReference>
<comment type="caution">
    <text evidence="3">The sequence shown here is derived from an EMBL/GenBank/DDBJ whole genome shotgun (WGS) entry which is preliminary data.</text>
</comment>
<sequence>DPPPPPPPPPYPDTTAGAAPSPAPPAPAHAPGYVQDGYAAQQQYHQYHGTWGREPGPAYPGHPPHAYGHYPGHQHPGPGIRAYVERAFTATPAKARPRLQLALKSIIAEAQAQGELWRRDWDTLPLPDMQHSAEDAAVLVRETAAFAPQPNVGHERRQRFLASLDRANTQEELDWDAFAVKGTCTRLEKSYFRLTSAPDPATVRSEPVLRAALDQLVARIASGQAAYFYALDQFKGLRQDCTVQHLRNGLARQVYEAHARAALEYGDVAEYNQCQGQLAMLDAADAAAAYVGEHEAQDEERGLASCLAWLEECGAVTGVDVEGAVFLDCKASSGRLARPADKEAVAHGDANLDIGDFMKGMGM</sequence>
<accession>A0A3M7L673</accession>
<proteinExistence type="predicted"/>
<protein>
    <recommendedName>
        <fullName evidence="2">SAC3/GANP/THP3 conserved domain-containing protein</fullName>
    </recommendedName>
</protein>
<organism evidence="3 4">
    <name type="scientific">Auxenochlorella protothecoides</name>
    <name type="common">Green microalga</name>
    <name type="synonym">Chlorella protothecoides</name>
    <dbReference type="NCBI Taxonomy" id="3075"/>
    <lineage>
        <taxon>Eukaryota</taxon>
        <taxon>Viridiplantae</taxon>
        <taxon>Chlorophyta</taxon>
        <taxon>core chlorophytes</taxon>
        <taxon>Trebouxiophyceae</taxon>
        <taxon>Chlorellales</taxon>
        <taxon>Chlorellaceae</taxon>
        <taxon>Auxenochlorella</taxon>
    </lineage>
</organism>
<evidence type="ECO:0000256" key="1">
    <source>
        <dbReference type="SAM" id="MobiDB-lite"/>
    </source>
</evidence>
<dbReference type="InterPro" id="IPR005062">
    <property type="entry name" value="SAC3/GANP/THP3_conserved"/>
</dbReference>
<dbReference type="PANTHER" id="PTHR12436">
    <property type="entry name" value="80 KDA MCM3-ASSOCIATED PROTEIN"/>
    <property type="match status" value="1"/>
</dbReference>
<feature type="region of interest" description="Disordered" evidence="1">
    <location>
        <begin position="1"/>
        <end position="74"/>
    </location>
</feature>
<reference evidence="4" key="1">
    <citation type="journal article" date="2018" name="Algal Res.">
        <title>Characterization of plant carbon substrate utilization by Auxenochlorella protothecoides.</title>
        <authorList>
            <person name="Vogler B.W."/>
            <person name="Starkenburg S.R."/>
            <person name="Sudasinghe N."/>
            <person name="Schambach J.Y."/>
            <person name="Rollin J.A."/>
            <person name="Pattathil S."/>
            <person name="Barry A.N."/>
        </authorList>
    </citation>
    <scope>NUCLEOTIDE SEQUENCE [LARGE SCALE GENOMIC DNA]</scope>
    <source>
        <strain evidence="4">UTEX 25</strain>
    </source>
</reference>
<feature type="domain" description="SAC3/GANP/THP3 conserved" evidence="2">
    <location>
        <begin position="189"/>
        <end position="262"/>
    </location>
</feature>
<name>A0A3M7L673_AUXPR</name>